<keyword evidence="3 6" id="KW-0597">Phosphoprotein</keyword>
<evidence type="ECO:0000313" key="10">
    <source>
        <dbReference type="Proteomes" id="UP000030700"/>
    </source>
</evidence>
<dbReference type="SUPFAM" id="SSF55874">
    <property type="entry name" value="ATPase domain of HSP90 chaperone/DNA topoisomerase II/histidine kinase"/>
    <property type="match status" value="1"/>
</dbReference>
<dbReference type="HOGENOM" id="CLU_000445_114_15_0"/>
<dbReference type="CDD" id="cd16922">
    <property type="entry name" value="HATPase_EvgS-ArcB-TorS-like"/>
    <property type="match status" value="1"/>
</dbReference>
<dbReference type="SMART" id="SM00387">
    <property type="entry name" value="HATPase_c"/>
    <property type="match status" value="1"/>
</dbReference>
<dbReference type="PANTHER" id="PTHR43047">
    <property type="entry name" value="TWO-COMPONENT HISTIDINE PROTEIN KINASE"/>
    <property type="match status" value="1"/>
</dbReference>
<dbReference type="CDD" id="cd17546">
    <property type="entry name" value="REC_hyHK_CKI1_RcsC-like"/>
    <property type="match status" value="1"/>
</dbReference>
<evidence type="ECO:0000259" key="8">
    <source>
        <dbReference type="PROSITE" id="PS50110"/>
    </source>
</evidence>
<dbReference type="InterPro" id="IPR004358">
    <property type="entry name" value="Sig_transdc_His_kin-like_C"/>
</dbReference>
<dbReference type="InterPro" id="IPR036097">
    <property type="entry name" value="HisK_dim/P_sf"/>
</dbReference>
<evidence type="ECO:0000256" key="3">
    <source>
        <dbReference type="ARBA" id="ARBA00022553"/>
    </source>
</evidence>
<dbReference type="SMART" id="SM00448">
    <property type="entry name" value="REC"/>
    <property type="match status" value="1"/>
</dbReference>
<dbReference type="InterPro" id="IPR003594">
    <property type="entry name" value="HATPase_dom"/>
</dbReference>
<evidence type="ECO:0000256" key="4">
    <source>
        <dbReference type="ARBA" id="ARBA00022679"/>
    </source>
</evidence>
<dbReference type="EC" id="2.7.13.3" evidence="2"/>
<dbReference type="Pfam" id="PF00512">
    <property type="entry name" value="HisKA"/>
    <property type="match status" value="1"/>
</dbReference>
<proteinExistence type="predicted"/>
<feature type="domain" description="Histidine kinase" evidence="7">
    <location>
        <begin position="1"/>
        <end position="221"/>
    </location>
</feature>
<protein>
    <recommendedName>
        <fullName evidence="2">histidine kinase</fullName>
        <ecNumber evidence="2">2.7.13.3</ecNumber>
    </recommendedName>
</protein>
<organism evidence="9">
    <name type="scientific">Candidatus Moduliflexus flocculans</name>
    <dbReference type="NCBI Taxonomy" id="1499966"/>
    <lineage>
        <taxon>Bacteria</taxon>
        <taxon>Candidatus Moduliflexota</taxon>
        <taxon>Candidatus Moduliflexia</taxon>
        <taxon>Candidatus Moduliflexales</taxon>
        <taxon>Candidatus Moduliflexaceae</taxon>
    </lineage>
</organism>
<dbReference type="AlphaFoldDB" id="A0A081BRL8"/>
<keyword evidence="4" id="KW-0808">Transferase</keyword>
<evidence type="ECO:0000256" key="2">
    <source>
        <dbReference type="ARBA" id="ARBA00012438"/>
    </source>
</evidence>
<dbReference type="SMART" id="SM00388">
    <property type="entry name" value="HisKA"/>
    <property type="match status" value="1"/>
</dbReference>
<dbReference type="Proteomes" id="UP000030700">
    <property type="component" value="Unassembled WGS sequence"/>
</dbReference>
<reference evidence="9" key="1">
    <citation type="journal article" date="2015" name="PeerJ">
        <title>First genomic representation of candidate bacterial phylum KSB3 points to enhanced environmental sensing as a trigger of wastewater bulking.</title>
        <authorList>
            <person name="Sekiguchi Y."/>
            <person name="Ohashi A."/>
            <person name="Parks D.H."/>
            <person name="Yamauchi T."/>
            <person name="Tyson G.W."/>
            <person name="Hugenholtz P."/>
        </authorList>
    </citation>
    <scope>NUCLEOTIDE SEQUENCE [LARGE SCALE GENOMIC DNA]</scope>
</reference>
<dbReference type="InterPro" id="IPR005467">
    <property type="entry name" value="His_kinase_dom"/>
</dbReference>
<dbReference type="Gene3D" id="3.30.565.10">
    <property type="entry name" value="Histidine kinase-like ATPase, C-terminal domain"/>
    <property type="match status" value="1"/>
</dbReference>
<evidence type="ECO:0000259" key="7">
    <source>
        <dbReference type="PROSITE" id="PS50109"/>
    </source>
</evidence>
<keyword evidence="10" id="KW-1185">Reference proteome</keyword>
<dbReference type="SUPFAM" id="SSF47384">
    <property type="entry name" value="Homodimeric domain of signal transducing histidine kinase"/>
    <property type="match status" value="1"/>
</dbReference>
<dbReference type="InterPro" id="IPR011006">
    <property type="entry name" value="CheY-like_superfamily"/>
</dbReference>
<feature type="modified residue" description="4-aspartylphosphate" evidence="6">
    <location>
        <position position="295"/>
    </location>
</feature>
<dbReference type="InterPro" id="IPR036890">
    <property type="entry name" value="HATPase_C_sf"/>
</dbReference>
<evidence type="ECO:0000256" key="5">
    <source>
        <dbReference type="ARBA" id="ARBA00022777"/>
    </source>
</evidence>
<dbReference type="Gene3D" id="3.40.50.2300">
    <property type="match status" value="1"/>
</dbReference>
<evidence type="ECO:0000256" key="6">
    <source>
        <dbReference type="PROSITE-ProRule" id="PRU00169"/>
    </source>
</evidence>
<gene>
    <name evidence="9" type="ORF">U14_05326</name>
</gene>
<dbReference type="Pfam" id="PF00072">
    <property type="entry name" value="Response_reg"/>
    <property type="match status" value="1"/>
</dbReference>
<dbReference type="STRING" id="1499966.U14_05326"/>
<dbReference type="GO" id="GO:0000155">
    <property type="term" value="F:phosphorelay sensor kinase activity"/>
    <property type="evidence" value="ECO:0007669"/>
    <property type="project" value="InterPro"/>
</dbReference>
<evidence type="ECO:0000313" key="9">
    <source>
        <dbReference type="EMBL" id="GAK54049.1"/>
    </source>
</evidence>
<dbReference type="InterPro" id="IPR001789">
    <property type="entry name" value="Sig_transdc_resp-reg_receiver"/>
</dbReference>
<dbReference type="InterPro" id="IPR003661">
    <property type="entry name" value="HisK_dim/P_dom"/>
</dbReference>
<dbReference type="PRINTS" id="PR00344">
    <property type="entry name" value="BCTRLSENSOR"/>
</dbReference>
<dbReference type="Gene3D" id="1.10.287.130">
    <property type="match status" value="1"/>
</dbReference>
<keyword evidence="5" id="KW-0418">Kinase</keyword>
<name>A0A081BRL8_9BACT</name>
<accession>A0A081BRL8</accession>
<dbReference type="Pfam" id="PF02518">
    <property type="entry name" value="HATPase_c"/>
    <property type="match status" value="1"/>
</dbReference>
<dbReference type="CDD" id="cd00082">
    <property type="entry name" value="HisKA"/>
    <property type="match status" value="1"/>
</dbReference>
<dbReference type="EMBL" id="DF820460">
    <property type="protein sequence ID" value="GAK54049.1"/>
    <property type="molecule type" value="Genomic_DNA"/>
</dbReference>
<dbReference type="PROSITE" id="PS50110">
    <property type="entry name" value="RESPONSE_REGULATORY"/>
    <property type="match status" value="1"/>
</dbReference>
<dbReference type="PROSITE" id="PS50109">
    <property type="entry name" value="HIS_KIN"/>
    <property type="match status" value="1"/>
</dbReference>
<feature type="domain" description="Response regulatory" evidence="8">
    <location>
        <begin position="246"/>
        <end position="362"/>
    </location>
</feature>
<sequence length="459" mass="51177">MSHELRTPLNSILGYEQILEKADNLHDRQREGIRTIRESGEHLLTLITDILDMSKIEAGRMDVRPQEFHLHEFLKQIAKMIRVRAEQKRVSFVLGLDPMLPEYVASDERRLRQVLVNLLGNAIKFTDQGRVSLNVTCSNAEADRLLLRFEIADTGVGIASNDLSKLFEPFRQVGARRYAAEGTGLGLAISAKFIELLGGSLQVESEFGRGSRFWFELPVKTFSAHEALAAEYFADDVKGYADTRRAILVVDDKAANRAVLVNMLEPLGFQMLEADDGVSGLEVALARRPDLILLDLRMPGMDGFEMARQLRSQPVGQALKIVAVSASVQGDIKQLSLDAGCDDFLGKPVMLDELLWMLAAQLGITWLMADQSPMSENDTPATFQEPESARALPPEWTARMIEDAERGDIRAISKLIDQLAARDRQYAPLVEQLRQLAKSFQVDAILAIVRGMENDKNCS</sequence>
<dbReference type="FunFam" id="3.30.565.10:FF:000010">
    <property type="entry name" value="Sensor histidine kinase RcsC"/>
    <property type="match status" value="1"/>
</dbReference>
<comment type="catalytic activity">
    <reaction evidence="1">
        <text>ATP + protein L-histidine = ADP + protein N-phospho-L-histidine.</text>
        <dbReference type="EC" id="2.7.13.3"/>
    </reaction>
</comment>
<evidence type="ECO:0000256" key="1">
    <source>
        <dbReference type="ARBA" id="ARBA00000085"/>
    </source>
</evidence>
<dbReference type="SUPFAM" id="SSF52172">
    <property type="entry name" value="CheY-like"/>
    <property type="match status" value="1"/>
</dbReference>